<organism evidence="1 2">
    <name type="scientific">Rhabditophanes sp. KR3021</name>
    <dbReference type="NCBI Taxonomy" id="114890"/>
    <lineage>
        <taxon>Eukaryota</taxon>
        <taxon>Metazoa</taxon>
        <taxon>Ecdysozoa</taxon>
        <taxon>Nematoda</taxon>
        <taxon>Chromadorea</taxon>
        <taxon>Rhabditida</taxon>
        <taxon>Tylenchina</taxon>
        <taxon>Panagrolaimomorpha</taxon>
        <taxon>Strongyloidoidea</taxon>
        <taxon>Alloionematidae</taxon>
        <taxon>Rhabditophanes</taxon>
    </lineage>
</organism>
<protein>
    <submittedName>
        <fullName evidence="2">Protein SON</fullName>
    </submittedName>
</protein>
<reference evidence="2" key="1">
    <citation type="submission" date="2016-11" db="UniProtKB">
        <authorList>
            <consortium name="WormBaseParasite"/>
        </authorList>
    </citation>
    <scope>IDENTIFICATION</scope>
    <source>
        <strain evidence="2">KR3021</strain>
    </source>
</reference>
<evidence type="ECO:0000313" key="2">
    <source>
        <dbReference type="WBParaSite" id="RSKR_0000916200.1"/>
    </source>
</evidence>
<dbReference type="WBParaSite" id="RSKR_0000916200.1">
    <property type="protein sequence ID" value="RSKR_0000916200.1"/>
    <property type="gene ID" value="RSKR_0000916200"/>
</dbReference>
<accession>A0AC35U984</accession>
<evidence type="ECO:0000313" key="1">
    <source>
        <dbReference type="Proteomes" id="UP000095286"/>
    </source>
</evidence>
<name>A0AC35U984_9BILA</name>
<sequence>MTDLKNSTGSDDGIDNILSDTSDDLEMLRKEKKRKERRDKEKDQYRKDKPASRKRKRSKSPLQDRPKFHESRRVKKSKSVSDEEYIKTKKKRSPSEEEDHCARKAARREKRRLRKEKKSKKEDERKRSSTKDKKRSRSRSSTLSYSSSPTRERHEPTFHPRPGTFMAKMTSKQSDSAFTNNLSNANASNSNKKRALVTAYTVEAKNGVRFNPKDCEWLRDMNNAHPRKKKWFNSNKNNNHRNNTYPYNKEPSPPRESIDKDAIRERAMLNAAKMAMKGELRKEDILPFTGGKSLESFIEQASSQMMTSLGPLAISKPSGSKKNVSDGDLAVEAISDDSEDEETKWGKIEKTKPKTAEVEEEDHEPQSEAKKVVGNSFKFNISNFRALPVKSVQERLLDEHKAKESPKNLLNKWMPVSTNQQGESNSRVKYSVNPNKNLKIQETSTSMDGFDLLPPPPPPPTLSIAVGKKVPDYDLPPPPMPPMVAIQKVVPAADDDFLLPPPPMPPLASSAATTLPPDLSKNPVSLSKIRQMKAEAETRLKMNPFDNEAQHNLKHAEDLLKVWGAKTLSKSFAILKSDPRSSPSTTSSPSIIRSPLMDSTLTDATSSPHTSPTNAGDAIAISGVVV</sequence>
<dbReference type="Proteomes" id="UP000095286">
    <property type="component" value="Unplaced"/>
</dbReference>
<proteinExistence type="predicted"/>